<evidence type="ECO:0008006" key="4">
    <source>
        <dbReference type="Google" id="ProtNLM"/>
    </source>
</evidence>
<dbReference type="Proteomes" id="UP000012081">
    <property type="component" value="Unassembled WGS sequence"/>
</dbReference>
<dbReference type="STRING" id="1300222.I532_14558"/>
<keyword evidence="1" id="KW-0732">Signal</keyword>
<keyword evidence="3" id="KW-1185">Reference proteome</keyword>
<dbReference type="OrthoDB" id="2475433at2"/>
<dbReference type="EMBL" id="APBN01000005">
    <property type="protein sequence ID" value="EMT52073.1"/>
    <property type="molecule type" value="Genomic_DNA"/>
</dbReference>
<feature type="chain" id="PRO_5004095263" description="Lipoprotein" evidence="1">
    <location>
        <begin position="24"/>
        <end position="411"/>
    </location>
</feature>
<name>M8DF41_9BACL</name>
<organism evidence="2 3">
    <name type="scientific">Brevibacillus borstelensis AK1</name>
    <dbReference type="NCBI Taxonomy" id="1300222"/>
    <lineage>
        <taxon>Bacteria</taxon>
        <taxon>Bacillati</taxon>
        <taxon>Bacillota</taxon>
        <taxon>Bacilli</taxon>
        <taxon>Bacillales</taxon>
        <taxon>Paenibacillaceae</taxon>
        <taxon>Brevibacillus</taxon>
    </lineage>
</organism>
<evidence type="ECO:0000313" key="3">
    <source>
        <dbReference type="Proteomes" id="UP000012081"/>
    </source>
</evidence>
<evidence type="ECO:0000256" key="1">
    <source>
        <dbReference type="SAM" id="SignalP"/>
    </source>
</evidence>
<dbReference type="RefSeq" id="WP_003389103.1">
    <property type="nucleotide sequence ID" value="NZ_APBN01000005.1"/>
</dbReference>
<sequence length="411" mass="44699">MWKKGSALLLALGLVLTGCSGQASLVRDAVVTSLDKPNYDYQGSLKLVGDVDKLPAALGEPADAESIAVLNALKAGVTVKGSQLDLQNAKMDVVVNDDKLLRDKGVWAGDKKAGVELIVSGSDLYAKSSLDKKYLKIDNSTGLGAAGETAIDPAKLKDYQDKMNKLTMDFTKKYISKYGYKLSNVKDLGKETVTLPNGEKVETAHIAITLDTKELIQMFYYTANDAVANQDVKAFAVDLMVLTQQLEEEMTPDAKKTTEAEKRATAEAAVTAGIASAKQWLETEGKVYTPDKVVELLKEEGFHGVNWTLDFNIDKAKLPIRQKSALNVTFAVDKTQKPLTVGLEAESVSYNFGKATKYDIPGKDASLTVEDLKKDPKAIEAFDKKGFFRSFAETLSTEPSWEMDAVEAVVE</sequence>
<dbReference type="Gene3D" id="2.50.20.20">
    <property type="match status" value="1"/>
</dbReference>
<protein>
    <recommendedName>
        <fullName evidence="4">Lipoprotein</fullName>
    </recommendedName>
</protein>
<gene>
    <name evidence="2" type="ORF">I532_14558</name>
</gene>
<feature type="signal peptide" evidence="1">
    <location>
        <begin position="1"/>
        <end position="23"/>
    </location>
</feature>
<dbReference type="PATRIC" id="fig|1300222.3.peg.3042"/>
<evidence type="ECO:0000313" key="2">
    <source>
        <dbReference type="EMBL" id="EMT52073.1"/>
    </source>
</evidence>
<accession>M8DF41</accession>
<reference evidence="2 3" key="1">
    <citation type="submission" date="2013-03" db="EMBL/GenBank/DDBJ databases">
        <title>Assembly of a new bacterial strain Brevibacillus borstelensis AK1.</title>
        <authorList>
            <person name="Rajan I."/>
            <person name="PoliReddy D."/>
            <person name="Sugumar T."/>
            <person name="Rathinam K."/>
            <person name="Alqarawi S."/>
            <person name="Khalil A.B."/>
            <person name="Sivakumar N."/>
        </authorList>
    </citation>
    <scope>NUCLEOTIDE SEQUENCE [LARGE SCALE GENOMIC DNA]</scope>
    <source>
        <strain evidence="2 3">AK1</strain>
    </source>
</reference>
<comment type="caution">
    <text evidence="2">The sequence shown here is derived from an EMBL/GenBank/DDBJ whole genome shotgun (WGS) entry which is preliminary data.</text>
</comment>
<dbReference type="AlphaFoldDB" id="M8DF41"/>
<dbReference type="PROSITE" id="PS51257">
    <property type="entry name" value="PROKAR_LIPOPROTEIN"/>
    <property type="match status" value="1"/>
</dbReference>
<proteinExistence type="predicted"/>